<dbReference type="InterPro" id="IPR052739">
    <property type="entry name" value="FAAH2"/>
</dbReference>
<accession>A0A5D9CC03</accession>
<evidence type="ECO:0000259" key="1">
    <source>
        <dbReference type="Pfam" id="PF01425"/>
    </source>
</evidence>
<dbReference type="Proteomes" id="UP000322077">
    <property type="component" value="Unassembled WGS sequence"/>
</dbReference>
<proteinExistence type="predicted"/>
<evidence type="ECO:0000313" key="2">
    <source>
        <dbReference type="EMBL" id="TZG29488.1"/>
    </source>
</evidence>
<dbReference type="InterPro" id="IPR036928">
    <property type="entry name" value="AS_sf"/>
</dbReference>
<keyword evidence="3" id="KW-1185">Reference proteome</keyword>
<feature type="domain" description="Amidase" evidence="1">
    <location>
        <begin position="38"/>
        <end position="332"/>
    </location>
</feature>
<evidence type="ECO:0000313" key="3">
    <source>
        <dbReference type="Proteomes" id="UP000322077"/>
    </source>
</evidence>
<dbReference type="EMBL" id="VTOU01000001">
    <property type="protein sequence ID" value="TZG29488.1"/>
    <property type="molecule type" value="Genomic_DNA"/>
</dbReference>
<reference evidence="2 3" key="1">
    <citation type="submission" date="2019-08" db="EMBL/GenBank/DDBJ databases">
        <authorList>
            <person name="Wang G."/>
            <person name="Xu Z."/>
        </authorList>
    </citation>
    <scope>NUCLEOTIDE SEQUENCE [LARGE SCALE GENOMIC DNA]</scope>
    <source>
        <strain evidence="2 3">ZX</strain>
    </source>
</reference>
<name>A0A5D9CC03_9SPHN</name>
<dbReference type="InterPro" id="IPR023631">
    <property type="entry name" value="Amidase_dom"/>
</dbReference>
<dbReference type="Pfam" id="PF01425">
    <property type="entry name" value="Amidase"/>
    <property type="match status" value="2"/>
</dbReference>
<comment type="caution">
    <text evidence="2">The sequence shown here is derived from an EMBL/GenBank/DDBJ whole genome shotgun (WGS) entry which is preliminary data.</text>
</comment>
<sequence length="470" mass="48954">MLHPSAAKEEGTVADEFLDLSAHEQVAALAAGTIGAVELTQAAIARIDARDGAINAVVVRDFDRALVAAGEAEAAIARGERRPLLGLPMTVKESHNVAGLPTTWGFEPFRNAVAGSDSLGVERLKAAGAIILGKTNVPTWLADWQSVNPIYGRTNNPYDTGRSPGGSSGGSAAALAARMVALEFGSDIGGSIRVPAAFCGVYGHKPSWQLIPGRGHVPPAGEPGAFPPLSVVGPMARTARDLEIAMTVLAGPDSDMAAGYSLALREPRGKQLSDYRVLVVDAIGDLAIDPEVAGALSDLVDRLAMANVTIIRDTSILPDLAAARAAYGTMVTTITSARSGQPAAIDAHGWIEILNHQARFQRAFAAAFRQVDIVLSPVFGTAAFPHNDAEPMKRVLSIGGEDSPYFGQIGWIAPATFGHLPATSAPIAQTAGGLPIGVQIIGPSLEDRTPIRFARLIEEAFGGYRAPAGY</sequence>
<dbReference type="AlphaFoldDB" id="A0A5D9CC03"/>
<dbReference type="PANTHER" id="PTHR43372">
    <property type="entry name" value="FATTY-ACID AMIDE HYDROLASE"/>
    <property type="match status" value="1"/>
</dbReference>
<dbReference type="Gene3D" id="3.90.1300.10">
    <property type="entry name" value="Amidase signature (AS) domain"/>
    <property type="match status" value="1"/>
</dbReference>
<gene>
    <name evidence="2" type="ORF">FYJ91_05035</name>
</gene>
<organism evidence="2 3">
    <name type="scientific">Sphingomonas montanisoli</name>
    <dbReference type="NCBI Taxonomy" id="2606412"/>
    <lineage>
        <taxon>Bacteria</taxon>
        <taxon>Pseudomonadati</taxon>
        <taxon>Pseudomonadota</taxon>
        <taxon>Alphaproteobacteria</taxon>
        <taxon>Sphingomonadales</taxon>
        <taxon>Sphingomonadaceae</taxon>
        <taxon>Sphingomonas</taxon>
    </lineage>
</organism>
<dbReference type="SUPFAM" id="SSF75304">
    <property type="entry name" value="Amidase signature (AS) enzymes"/>
    <property type="match status" value="1"/>
</dbReference>
<dbReference type="GO" id="GO:0012505">
    <property type="term" value="C:endomembrane system"/>
    <property type="evidence" value="ECO:0007669"/>
    <property type="project" value="TreeGrafter"/>
</dbReference>
<feature type="domain" description="Amidase" evidence="1">
    <location>
        <begin position="350"/>
        <end position="448"/>
    </location>
</feature>
<dbReference type="PANTHER" id="PTHR43372:SF4">
    <property type="entry name" value="FATTY-ACID AMIDE HYDROLASE 2"/>
    <property type="match status" value="1"/>
</dbReference>
<protein>
    <submittedName>
        <fullName evidence="2">Amidase</fullName>
    </submittedName>
</protein>